<keyword evidence="1" id="KW-0472">Membrane</keyword>
<dbReference type="AlphaFoldDB" id="A0A8T9BYM3"/>
<dbReference type="Proteomes" id="UP000469558">
    <property type="component" value="Unassembled WGS sequence"/>
</dbReference>
<feature type="transmembrane region" description="Helical" evidence="1">
    <location>
        <begin position="330"/>
        <end position="354"/>
    </location>
</feature>
<proteinExistence type="predicted"/>
<dbReference type="OrthoDB" id="5399485at2759"/>
<evidence type="ECO:0000256" key="1">
    <source>
        <dbReference type="SAM" id="Phobius"/>
    </source>
</evidence>
<evidence type="ECO:0000313" key="3">
    <source>
        <dbReference type="Proteomes" id="UP000469558"/>
    </source>
</evidence>
<organism evidence="2 3">
    <name type="scientific">Lachnellula suecica</name>
    <dbReference type="NCBI Taxonomy" id="602035"/>
    <lineage>
        <taxon>Eukaryota</taxon>
        <taxon>Fungi</taxon>
        <taxon>Dikarya</taxon>
        <taxon>Ascomycota</taxon>
        <taxon>Pezizomycotina</taxon>
        <taxon>Leotiomycetes</taxon>
        <taxon>Helotiales</taxon>
        <taxon>Lachnaceae</taxon>
        <taxon>Lachnellula</taxon>
    </lineage>
</organism>
<accession>A0A8T9BYM3</accession>
<evidence type="ECO:0000313" key="2">
    <source>
        <dbReference type="EMBL" id="TVY71274.1"/>
    </source>
</evidence>
<feature type="non-terminal residue" evidence="2">
    <location>
        <position position="366"/>
    </location>
</feature>
<gene>
    <name evidence="2" type="ORF">LSUE1_G007711</name>
</gene>
<protein>
    <submittedName>
        <fullName evidence="2">Uncharacterized protein</fullName>
    </submittedName>
</protein>
<sequence>MISPLSSSYLRALLRIYFIAALLVLGLVGSQCCKCANKLKLLRGKSVIVIHMTGWLSLSEIAKGIWSLRRMPGGPLLGPMMLTAAIVAFVADITTEYLGLYGHLPFALLMIFKCSDNNGCGIGIYRKASFDALDFCADDSDILGWWVCSDVQQDMTFSALDTFDTIDSALYAQDLQYTLYPGQIAVFAKDGNHTKQFLAWSSSREGNETGAAFDVKASIEQGWSYTDDKLLKNYHCTIDSGDESQLAQLNDILGGMQANETMQQWINSLPALVYDDADSNATDTPEAALQQLLNTLTMVEGGNALVNSAVLDGDDDTYGCVTPQTFIHPFVILLATAVAAALVGMCAWWASLLLSLGADRGMLKPF</sequence>
<comment type="caution">
    <text evidence="2">The sequence shown here is derived from an EMBL/GenBank/DDBJ whole genome shotgun (WGS) entry which is preliminary data.</text>
</comment>
<keyword evidence="1" id="KW-1133">Transmembrane helix</keyword>
<dbReference type="EMBL" id="QGMK01001286">
    <property type="protein sequence ID" value="TVY71274.1"/>
    <property type="molecule type" value="Genomic_DNA"/>
</dbReference>
<reference evidence="2 3" key="1">
    <citation type="submission" date="2018-05" db="EMBL/GenBank/DDBJ databases">
        <title>Genome sequencing and assembly of the regulated plant pathogen Lachnellula willkommii and related sister species for the development of diagnostic species identification markers.</title>
        <authorList>
            <person name="Giroux E."/>
            <person name="Bilodeau G."/>
        </authorList>
    </citation>
    <scope>NUCLEOTIDE SEQUENCE [LARGE SCALE GENOMIC DNA]</scope>
    <source>
        <strain evidence="2 3">CBS 268.59</strain>
    </source>
</reference>
<feature type="transmembrane region" description="Helical" evidence="1">
    <location>
        <begin position="12"/>
        <end position="30"/>
    </location>
</feature>
<keyword evidence="1" id="KW-0812">Transmembrane</keyword>
<keyword evidence="3" id="KW-1185">Reference proteome</keyword>
<name>A0A8T9BYM3_9HELO</name>